<evidence type="ECO:0000313" key="4">
    <source>
        <dbReference type="EMBL" id="NGO55200.1"/>
    </source>
</evidence>
<evidence type="ECO:0000313" key="5">
    <source>
        <dbReference type="Proteomes" id="UP001642900"/>
    </source>
</evidence>
<evidence type="ECO:0000256" key="1">
    <source>
        <dbReference type="SAM" id="Phobius"/>
    </source>
</evidence>
<evidence type="ECO:0000259" key="3">
    <source>
        <dbReference type="Pfam" id="PF07786"/>
    </source>
</evidence>
<dbReference type="PANTHER" id="PTHR30590">
    <property type="entry name" value="INNER MEMBRANE PROTEIN"/>
    <property type="match status" value="1"/>
</dbReference>
<feature type="transmembrane region" description="Helical" evidence="1">
    <location>
        <begin position="139"/>
        <end position="160"/>
    </location>
</feature>
<feature type="transmembrane region" description="Helical" evidence="1">
    <location>
        <begin position="89"/>
        <end position="108"/>
    </location>
</feature>
<feature type="transmembrane region" description="Helical" evidence="1">
    <location>
        <begin position="114"/>
        <end position="132"/>
    </location>
</feature>
<name>A0A6G4WM63_9HYPH</name>
<feature type="domain" description="Heparan-alpha-glucosaminide N-acetyltransferase catalytic" evidence="3">
    <location>
        <begin position="18"/>
        <end position="203"/>
    </location>
</feature>
<protein>
    <submittedName>
        <fullName evidence="4">DUF418 domain-containing protein</fullName>
    </submittedName>
</protein>
<feature type="transmembrane region" description="Helical" evidence="1">
    <location>
        <begin position="60"/>
        <end position="77"/>
    </location>
</feature>
<dbReference type="AlphaFoldDB" id="A0A6G4WM63"/>
<sequence>MAKNAPIAGASDGSAVDRLVAIDLARGLAVFGMYAAHVGPNPLEGGLVGNLMELTHGRSSALFTVLAGFSILLITGRKAPKSGVAGRQAIARVAIRALVLLALGPILTYLDTPVQVILAYYGICFLLVLPLYRLSAQQLGLLAAATALVLPQVRSHLVFGSESSYFDPVIKLMVSGDHPAITWVPFVIAGMAIARLDLSTQAMHWRLGLAGVALAVLGHGGSLLALRLLPGVPAALQESAWWSDVGYLPWSPWIAAPHSKTTFSILGSTGCAMIVLAACWLAMDALPHLRKLVWPIITVGSMPLTAYVLHIVGIAYLLHIVGIDLFGGGSRLSMLFGFIVVVSTFAVLWLRVFQRGPMEALMGRIADLARHIP</sequence>
<dbReference type="EMBL" id="JAAKZF010000084">
    <property type="protein sequence ID" value="NGO55200.1"/>
    <property type="molecule type" value="Genomic_DNA"/>
</dbReference>
<dbReference type="InterPro" id="IPR007349">
    <property type="entry name" value="DUF418"/>
</dbReference>
<reference evidence="4 5" key="1">
    <citation type="submission" date="2020-02" db="EMBL/GenBank/DDBJ databases">
        <title>Genome sequence of strain CCNWXJ40-4.</title>
        <authorList>
            <person name="Gao J."/>
            <person name="Sun J."/>
        </authorList>
    </citation>
    <scope>NUCLEOTIDE SEQUENCE [LARGE SCALE GENOMIC DNA]</scope>
    <source>
        <strain evidence="4 5">CCNWXJ 40-4</strain>
    </source>
</reference>
<evidence type="ECO:0000259" key="2">
    <source>
        <dbReference type="Pfam" id="PF04235"/>
    </source>
</evidence>
<keyword evidence="1" id="KW-0812">Transmembrane</keyword>
<dbReference type="PANTHER" id="PTHR30590:SF3">
    <property type="entry name" value="HYPOTHETICAL MEMBRANE SPANNING PROTEIN"/>
    <property type="match status" value="1"/>
</dbReference>
<dbReference type="Pfam" id="PF07786">
    <property type="entry name" value="HGSNAT_cat"/>
    <property type="match status" value="1"/>
</dbReference>
<keyword evidence="1" id="KW-0472">Membrane</keyword>
<dbReference type="InterPro" id="IPR012429">
    <property type="entry name" value="HGSNAT_cat"/>
</dbReference>
<feature type="domain" description="DUF418" evidence="2">
    <location>
        <begin position="231"/>
        <end position="362"/>
    </location>
</feature>
<keyword evidence="5" id="KW-1185">Reference proteome</keyword>
<dbReference type="Proteomes" id="UP001642900">
    <property type="component" value="Unassembled WGS sequence"/>
</dbReference>
<organism evidence="4 5">
    <name type="scientific">Allomesorhizobium camelthorni</name>
    <dbReference type="NCBI Taxonomy" id="475069"/>
    <lineage>
        <taxon>Bacteria</taxon>
        <taxon>Pseudomonadati</taxon>
        <taxon>Pseudomonadota</taxon>
        <taxon>Alphaproteobacteria</taxon>
        <taxon>Hyphomicrobiales</taxon>
        <taxon>Phyllobacteriaceae</taxon>
        <taxon>Allomesorhizobium</taxon>
    </lineage>
</organism>
<feature type="transmembrane region" description="Helical" evidence="1">
    <location>
        <begin position="180"/>
        <end position="198"/>
    </location>
</feature>
<dbReference type="InterPro" id="IPR052529">
    <property type="entry name" value="Bact_Transport_Assoc"/>
</dbReference>
<dbReference type="Pfam" id="PF04235">
    <property type="entry name" value="DUF418"/>
    <property type="match status" value="1"/>
</dbReference>
<keyword evidence="1" id="KW-1133">Transmembrane helix</keyword>
<accession>A0A6G4WM63</accession>
<feature type="transmembrane region" description="Helical" evidence="1">
    <location>
        <begin position="332"/>
        <end position="352"/>
    </location>
</feature>
<comment type="caution">
    <text evidence="4">The sequence shown here is derived from an EMBL/GenBank/DDBJ whole genome shotgun (WGS) entry which is preliminary data.</text>
</comment>
<proteinExistence type="predicted"/>
<gene>
    <name evidence="4" type="ORF">G6N73_29670</name>
</gene>
<dbReference type="RefSeq" id="WP_165033559.1">
    <property type="nucleotide sequence ID" value="NZ_JAAKZF010000084.1"/>
</dbReference>
<feature type="transmembrane region" description="Helical" evidence="1">
    <location>
        <begin position="263"/>
        <end position="283"/>
    </location>
</feature>
<feature type="transmembrane region" description="Helical" evidence="1">
    <location>
        <begin position="205"/>
        <end position="226"/>
    </location>
</feature>